<protein>
    <submittedName>
        <fullName evidence="1">Uncharacterized protein</fullName>
    </submittedName>
</protein>
<feature type="non-terminal residue" evidence="1">
    <location>
        <position position="1"/>
    </location>
</feature>
<dbReference type="EMBL" id="JARKIE010000221">
    <property type="protein sequence ID" value="KAJ7664765.1"/>
    <property type="molecule type" value="Genomic_DNA"/>
</dbReference>
<evidence type="ECO:0000313" key="2">
    <source>
        <dbReference type="Proteomes" id="UP001221757"/>
    </source>
</evidence>
<evidence type="ECO:0000313" key="1">
    <source>
        <dbReference type="EMBL" id="KAJ7664765.1"/>
    </source>
</evidence>
<dbReference type="AlphaFoldDB" id="A0AAD7CUT9"/>
<keyword evidence="2" id="KW-1185">Reference proteome</keyword>
<name>A0AAD7CUT9_MYCRO</name>
<dbReference type="Proteomes" id="UP001221757">
    <property type="component" value="Unassembled WGS sequence"/>
</dbReference>
<comment type="caution">
    <text evidence="1">The sequence shown here is derived from an EMBL/GenBank/DDBJ whole genome shotgun (WGS) entry which is preliminary data.</text>
</comment>
<gene>
    <name evidence="1" type="ORF">B0H17DRAFT_951902</name>
</gene>
<organism evidence="1 2">
    <name type="scientific">Mycena rosella</name>
    <name type="common">Pink bonnet</name>
    <name type="synonym">Agaricus rosellus</name>
    <dbReference type="NCBI Taxonomy" id="1033263"/>
    <lineage>
        <taxon>Eukaryota</taxon>
        <taxon>Fungi</taxon>
        <taxon>Dikarya</taxon>
        <taxon>Basidiomycota</taxon>
        <taxon>Agaricomycotina</taxon>
        <taxon>Agaricomycetes</taxon>
        <taxon>Agaricomycetidae</taxon>
        <taxon>Agaricales</taxon>
        <taxon>Marasmiineae</taxon>
        <taxon>Mycenaceae</taxon>
        <taxon>Mycena</taxon>
    </lineage>
</organism>
<sequence>LRSGARNAHSDDTKNVREAIVPWLNILFPKMDPPLDPDSRDNRGLYHDDTGRLLCPIDYDWDDEEVRTAIREGDSEYPVTADSWFRGLYPPDGFDPEQPEVGLFKNVVLLKVFKFIFTSPLSVKTMPKGVDRENVGSMSKRNVAAIIGLKAVTGCSIGYAAVQISQYRVALSDANHWDESDGAFDHITFYNNIVEYFEFPPGPRACADVNRLLDFWNTYVICARHRDLP</sequence>
<reference evidence="1" key="1">
    <citation type="submission" date="2023-03" db="EMBL/GenBank/DDBJ databases">
        <title>Massive genome expansion in bonnet fungi (Mycena s.s.) driven by repeated elements and novel gene families across ecological guilds.</title>
        <authorList>
            <consortium name="Lawrence Berkeley National Laboratory"/>
            <person name="Harder C.B."/>
            <person name="Miyauchi S."/>
            <person name="Viragh M."/>
            <person name="Kuo A."/>
            <person name="Thoen E."/>
            <person name="Andreopoulos B."/>
            <person name="Lu D."/>
            <person name="Skrede I."/>
            <person name="Drula E."/>
            <person name="Henrissat B."/>
            <person name="Morin E."/>
            <person name="Kohler A."/>
            <person name="Barry K."/>
            <person name="LaButti K."/>
            <person name="Morin E."/>
            <person name="Salamov A."/>
            <person name="Lipzen A."/>
            <person name="Mereny Z."/>
            <person name="Hegedus B."/>
            <person name="Baldrian P."/>
            <person name="Stursova M."/>
            <person name="Weitz H."/>
            <person name="Taylor A."/>
            <person name="Grigoriev I.V."/>
            <person name="Nagy L.G."/>
            <person name="Martin F."/>
            <person name="Kauserud H."/>
        </authorList>
    </citation>
    <scope>NUCLEOTIDE SEQUENCE</scope>
    <source>
        <strain evidence="1">CBHHK067</strain>
    </source>
</reference>
<accession>A0AAD7CUT9</accession>
<dbReference type="InterPro" id="IPR046521">
    <property type="entry name" value="DUF6698"/>
</dbReference>
<proteinExistence type="predicted"/>
<dbReference type="Pfam" id="PF20414">
    <property type="entry name" value="DUF6698"/>
    <property type="match status" value="1"/>
</dbReference>